<reference evidence="3" key="1">
    <citation type="submission" date="2016-10" db="EMBL/GenBank/DDBJ databases">
        <authorList>
            <person name="Varghese N."/>
            <person name="Submissions S."/>
        </authorList>
    </citation>
    <scope>NUCLEOTIDE SEQUENCE [LARGE SCALE GENOMIC DNA]</scope>
    <source>
        <strain evidence="3">IBRC-M10078</strain>
    </source>
</reference>
<dbReference type="PANTHER" id="PTHR43591:SF110">
    <property type="entry name" value="RHODANESE DOMAIN-CONTAINING PROTEIN"/>
    <property type="match status" value="1"/>
</dbReference>
<dbReference type="EMBL" id="FNJU01000001">
    <property type="protein sequence ID" value="SDP02814.1"/>
    <property type="molecule type" value="Genomic_DNA"/>
</dbReference>
<dbReference type="Gene3D" id="3.40.50.150">
    <property type="entry name" value="Vaccinia Virus protein VP39"/>
    <property type="match status" value="1"/>
</dbReference>
<name>A0A1H0PCU7_9BACI</name>
<evidence type="ECO:0000259" key="1">
    <source>
        <dbReference type="Pfam" id="PF08241"/>
    </source>
</evidence>
<dbReference type="RefSeq" id="WP_090849323.1">
    <property type="nucleotide sequence ID" value="NZ_FNJU01000001.1"/>
</dbReference>
<keyword evidence="2" id="KW-0489">Methyltransferase</keyword>
<feature type="domain" description="Methyltransferase type 11" evidence="1">
    <location>
        <begin position="48"/>
        <end position="139"/>
    </location>
</feature>
<gene>
    <name evidence="2" type="ORF">SAMN05216565_101260</name>
</gene>
<dbReference type="AlphaFoldDB" id="A0A1H0PCU7"/>
<dbReference type="SUPFAM" id="SSF53335">
    <property type="entry name" value="S-adenosyl-L-methionine-dependent methyltransferases"/>
    <property type="match status" value="1"/>
</dbReference>
<keyword evidence="2" id="KW-0830">Ubiquinone</keyword>
<evidence type="ECO:0000313" key="3">
    <source>
        <dbReference type="Proteomes" id="UP000199159"/>
    </source>
</evidence>
<evidence type="ECO:0000313" key="2">
    <source>
        <dbReference type="EMBL" id="SDP02814.1"/>
    </source>
</evidence>
<dbReference type="PANTHER" id="PTHR43591">
    <property type="entry name" value="METHYLTRANSFERASE"/>
    <property type="match status" value="1"/>
</dbReference>
<dbReference type="OrthoDB" id="323463at2"/>
<dbReference type="STRING" id="930152.SAMN05216565_101260"/>
<dbReference type="InterPro" id="IPR013216">
    <property type="entry name" value="Methyltransf_11"/>
</dbReference>
<proteinExistence type="predicted"/>
<organism evidence="2 3">
    <name type="scientific">Litchfieldia salsa</name>
    <dbReference type="NCBI Taxonomy" id="930152"/>
    <lineage>
        <taxon>Bacteria</taxon>
        <taxon>Bacillati</taxon>
        <taxon>Bacillota</taxon>
        <taxon>Bacilli</taxon>
        <taxon>Bacillales</taxon>
        <taxon>Bacillaceae</taxon>
        <taxon>Litchfieldia</taxon>
    </lineage>
</organism>
<keyword evidence="3" id="KW-1185">Reference proteome</keyword>
<dbReference type="GO" id="GO:0032259">
    <property type="term" value="P:methylation"/>
    <property type="evidence" value="ECO:0007669"/>
    <property type="project" value="UniProtKB-KW"/>
</dbReference>
<keyword evidence="2" id="KW-0808">Transferase</keyword>
<dbReference type="Pfam" id="PF08241">
    <property type="entry name" value="Methyltransf_11"/>
    <property type="match status" value="1"/>
</dbReference>
<sequence>MKNSWNQWIYKCWAPVYERIFNSGMFLKARQKVFEDLPIEKGSRILFIGVGTGADLPYFINKGYEITAIDFSTEMLNVAKRKFENKSVTFYKMDAQQLEFNDQSFDFVVASLVVSVVPDPIKALNEGVRVLKQNGSLIVFDKFIPKNKQSTLKQKVLRPIIKWLGTDIGLDFYDLYRNVEIQLEIIKDEEIMMNGLYRKIYAMKKGKLS</sequence>
<dbReference type="CDD" id="cd02440">
    <property type="entry name" value="AdoMet_MTases"/>
    <property type="match status" value="1"/>
</dbReference>
<dbReference type="Proteomes" id="UP000199159">
    <property type="component" value="Unassembled WGS sequence"/>
</dbReference>
<accession>A0A1H0PCU7</accession>
<dbReference type="InterPro" id="IPR029063">
    <property type="entry name" value="SAM-dependent_MTases_sf"/>
</dbReference>
<dbReference type="GO" id="GO:0008757">
    <property type="term" value="F:S-adenosylmethionine-dependent methyltransferase activity"/>
    <property type="evidence" value="ECO:0007669"/>
    <property type="project" value="InterPro"/>
</dbReference>
<protein>
    <submittedName>
        <fullName evidence="2">Ubiquinone/menaquinone biosynthesis C-methylase UbiE</fullName>
    </submittedName>
</protein>